<dbReference type="Gene3D" id="3.90.1150.10">
    <property type="entry name" value="Aspartate Aminotransferase, domain 1"/>
    <property type="match status" value="2"/>
</dbReference>
<dbReference type="InterPro" id="IPR006947">
    <property type="entry name" value="EGF_alliinase"/>
</dbReference>
<protein>
    <submittedName>
        <fullName evidence="9">Pyridoxal phosphate-dependent transferases superfamily protein</fullName>
    </submittedName>
</protein>
<evidence type="ECO:0000313" key="9">
    <source>
        <dbReference type="EMBL" id="BBH08973.1"/>
    </source>
</evidence>
<gene>
    <name evidence="9" type="ORF">Prudu_021347</name>
</gene>
<evidence type="ECO:0000256" key="5">
    <source>
        <dbReference type="ARBA" id="ARBA00022898"/>
    </source>
</evidence>
<dbReference type="Pfam" id="PF04864">
    <property type="entry name" value="Alliinase_C"/>
    <property type="match status" value="4"/>
</dbReference>
<keyword evidence="4" id="KW-0032">Aminotransferase</keyword>
<dbReference type="InterPro" id="IPR037029">
    <property type="entry name" value="Alliinase_N_sf"/>
</dbReference>
<dbReference type="InterPro" id="IPR006948">
    <property type="entry name" value="Alliinase_C"/>
</dbReference>
<evidence type="ECO:0000256" key="2">
    <source>
        <dbReference type="ARBA" id="ARBA00006312"/>
    </source>
</evidence>
<accession>A0A4Y1RYU9</accession>
<feature type="domain" description="Alliinase EGF-like" evidence="7">
    <location>
        <begin position="426"/>
        <end position="481"/>
    </location>
</feature>
<keyword evidence="5" id="KW-0663">Pyridoxal phosphate</keyword>
<feature type="domain" description="Alliinase C-terminal" evidence="8">
    <location>
        <begin position="898"/>
        <end position="990"/>
    </location>
</feature>
<dbReference type="CDD" id="cd00609">
    <property type="entry name" value="AAT_like"/>
    <property type="match status" value="2"/>
</dbReference>
<keyword evidence="6" id="KW-0812">Transmembrane</keyword>
<comment type="similarity">
    <text evidence="2">Belongs to the alliinase family.</text>
</comment>
<dbReference type="SUPFAM" id="SSF53383">
    <property type="entry name" value="PLP-dependent transferases"/>
    <property type="match status" value="3"/>
</dbReference>
<dbReference type="GO" id="GO:0008483">
    <property type="term" value="F:transaminase activity"/>
    <property type="evidence" value="ECO:0007669"/>
    <property type="project" value="UniProtKB-KW"/>
</dbReference>
<keyword evidence="9" id="KW-0808">Transferase</keyword>
<feature type="domain" description="Alliinase EGF-like" evidence="7">
    <location>
        <begin position="56"/>
        <end position="111"/>
    </location>
</feature>
<feature type="domain" description="Alliinase C-terminal" evidence="8">
    <location>
        <begin position="484"/>
        <end position="840"/>
    </location>
</feature>
<proteinExistence type="inferred from homology"/>
<evidence type="ECO:0000259" key="7">
    <source>
        <dbReference type="Pfam" id="PF04863"/>
    </source>
</evidence>
<evidence type="ECO:0000256" key="1">
    <source>
        <dbReference type="ARBA" id="ARBA00001933"/>
    </source>
</evidence>
<dbReference type="Gene3D" id="2.10.25.30">
    <property type="entry name" value="EGF-like, alliinase"/>
    <property type="match status" value="3"/>
</dbReference>
<dbReference type="InterPro" id="IPR015422">
    <property type="entry name" value="PyrdxlP-dep_Trfase_small"/>
</dbReference>
<dbReference type="InterPro" id="IPR050478">
    <property type="entry name" value="Ethylene_sulfur-biosynth"/>
</dbReference>
<name>A0A4Y1RYU9_PRUDU</name>
<dbReference type="Pfam" id="PF04863">
    <property type="entry name" value="EGF_alliinase"/>
    <property type="match status" value="3"/>
</dbReference>
<dbReference type="PANTHER" id="PTHR43795">
    <property type="entry name" value="BIFUNCTIONAL ASPARTATE AMINOTRANSFERASE AND GLUTAMATE/ASPARTATE-PREPHENATE AMINOTRANSFERASE-RELATED"/>
    <property type="match status" value="1"/>
</dbReference>
<dbReference type="PANTHER" id="PTHR43795:SF20">
    <property type="entry name" value="TRYPTOPHAN AMINOTRANSFERASE-RELATED PROTEIN 3"/>
    <property type="match status" value="1"/>
</dbReference>
<dbReference type="Gene3D" id="3.40.640.10">
    <property type="entry name" value="Type I PLP-dependent aspartate aminotransferase-like (Major domain)"/>
    <property type="match status" value="3"/>
</dbReference>
<feature type="domain" description="Alliinase EGF-like" evidence="7">
    <location>
        <begin position="845"/>
        <end position="896"/>
    </location>
</feature>
<reference evidence="9" key="1">
    <citation type="journal article" date="2019" name="Science">
        <title>Mutation of a bHLH transcription factor allowed almond domestication.</title>
        <authorList>
            <person name="Sanchez-Perez R."/>
            <person name="Pavan S."/>
            <person name="Mazzeo R."/>
            <person name="Moldovan C."/>
            <person name="Aiese Cigliano R."/>
            <person name="Del Cueto J."/>
            <person name="Ricciardi F."/>
            <person name="Lotti C."/>
            <person name="Ricciardi L."/>
            <person name="Dicenta F."/>
            <person name="Lopez-Marques R.L."/>
            <person name="Lindberg Moller B."/>
        </authorList>
    </citation>
    <scope>NUCLEOTIDE SEQUENCE</scope>
</reference>
<evidence type="ECO:0000256" key="4">
    <source>
        <dbReference type="ARBA" id="ARBA00022576"/>
    </source>
</evidence>
<keyword evidence="6" id="KW-1133">Transmembrane helix</keyword>
<organism evidence="9">
    <name type="scientific">Prunus dulcis</name>
    <name type="common">Almond</name>
    <name type="synonym">Amygdalus dulcis</name>
    <dbReference type="NCBI Taxonomy" id="3755"/>
    <lineage>
        <taxon>Eukaryota</taxon>
        <taxon>Viridiplantae</taxon>
        <taxon>Streptophyta</taxon>
        <taxon>Embryophyta</taxon>
        <taxon>Tracheophyta</taxon>
        <taxon>Spermatophyta</taxon>
        <taxon>Magnoliopsida</taxon>
        <taxon>eudicotyledons</taxon>
        <taxon>Gunneridae</taxon>
        <taxon>Pentapetalae</taxon>
        <taxon>rosids</taxon>
        <taxon>fabids</taxon>
        <taxon>Rosales</taxon>
        <taxon>Rosaceae</taxon>
        <taxon>Amygdaloideae</taxon>
        <taxon>Amygdaleae</taxon>
        <taxon>Prunus</taxon>
    </lineage>
</organism>
<comment type="subunit">
    <text evidence="3">Homodimer.</text>
</comment>
<keyword evidence="6" id="KW-0472">Membrane</keyword>
<comment type="cofactor">
    <cofactor evidence="1">
        <name>pyridoxal 5'-phosphate</name>
        <dbReference type="ChEBI" id="CHEBI:597326"/>
    </cofactor>
</comment>
<dbReference type="GO" id="GO:0016846">
    <property type="term" value="F:carbon-sulfur lyase activity"/>
    <property type="evidence" value="ECO:0007669"/>
    <property type="project" value="InterPro"/>
</dbReference>
<dbReference type="InterPro" id="IPR015421">
    <property type="entry name" value="PyrdxlP-dep_Trfase_major"/>
</dbReference>
<evidence type="ECO:0000256" key="6">
    <source>
        <dbReference type="SAM" id="Phobius"/>
    </source>
</evidence>
<feature type="domain" description="Alliinase C-terminal" evidence="8">
    <location>
        <begin position="113"/>
        <end position="371"/>
    </location>
</feature>
<feature type="transmembrane region" description="Helical" evidence="6">
    <location>
        <begin position="26"/>
        <end position="49"/>
    </location>
</feature>
<evidence type="ECO:0000256" key="3">
    <source>
        <dbReference type="ARBA" id="ARBA00011738"/>
    </source>
</evidence>
<dbReference type="GO" id="GO:0006520">
    <property type="term" value="P:amino acid metabolic process"/>
    <property type="evidence" value="ECO:0007669"/>
    <property type="project" value="TreeGrafter"/>
</dbReference>
<feature type="domain" description="Alliinase C-terminal" evidence="8">
    <location>
        <begin position="1031"/>
        <end position="1283"/>
    </location>
</feature>
<dbReference type="EMBL" id="AP019304">
    <property type="protein sequence ID" value="BBH08973.1"/>
    <property type="molecule type" value="Genomic_DNA"/>
</dbReference>
<sequence>MYDWAMQVAQLSGLWVRQQNYKQHYVGSYFVCFAFSIFVNLLFVLKLYVGGEWELSWSRRAAEEAEHVAAISCSGHGRAYLDGLVLDGKEPVCECNSCYGGPDCSEFLTACAANADSGDPLFLEPFWMQHAAKSAVVVAGWHRMSYTFSDQSYISAELERHIRKLHAIVGNAVTQRRYITFGAGSTQLLNAAVHALSSDNSSSSSSPASVLYQLQTELFRSTNYVFQGDAFVAEHLDATTIVIEFVTSPNNPDGQLNKAIFQGPNAKAIYDRVYYWPHFTAIPAPADDELMIFSISKFTGHAGSRFGWAVVKDESVYKRMSEYIELSSLGVSRDAQLRASKLLNVVLETKEIFEFGYNKLKNRWAKLRNTLALKLHPNTALISIKPDDLHQREEDKAMQSSKKKPMFMGLEVACLVLTIDIEWELSWSRRAAEEAEYVAAISCSGHGKAYLDGLTLDGKEPVCECSSCYGGPHCSEFLTGCAANAGSGDPLFLEPFWMQHASKSALVVAGWHRMSYTSADQSYISAELERHIRKLHAIVGNAVTGGRYIVFGAGSTQLLNAAVHALSSHNSSSSSSPASVVASIPYYNYYQLQMEFFRSRDYVFRGDASLLQNISDATNVIEFVTSPNNPDGQLNKANVQGPNAKAIYDRVYYWPHFTAIPTPANDDIMIFAMSKLTGHAGSRFGWAVVKDESVFQKMTMYTLMDNMGISRDAQLRALKVLNVVLEGGGKDFFEFGYNTMRKRWEKLSNILSVSNRFSLQKFAPKYCTFFKKTREPSPAYAWVKCEREEDKDCYAVLQEEANVYGLSGSQFGAEDRFVRLALIRSQDDFDLLLQRLNQLVSEEKGAAEEAEHVAAVSCSGHGRAYLDGLILDGKEPLCECNSCYGGPDCSQFLTACAANADSGDPLFLEPFWMQHAAKSAVVVAGWHRMSYTFADQSRISAKLERHIRKLHAIVGNAVTQGRYIVFGAGSTQLLNAALHALSSNNLSSSHLQVLWFQFLITGLNPHSEFTTYKIWKDQNYLYHLNCLLSFLYQEQAEFVRSVDYKFEGDAAVLQNISDANTNVIEFVTSPNNPDGKLKKAIFQGSNSKAIYDRVYYWPHFTAIPAPADDDIMIFSISKLTGHAGSRFGWAVVKDESVYKRMSESIQISSLGVSRDAQLRALKLLNVVLETGGKEIFEFGYNKVKSRWEKLSNTLALSNRFSLQKIAPQYCTYFKKTRKPSPGYVWLKCEREEDKDCYAVLQNEANIYGRRGSLFGAEDRHVRLTLLRSQDDFDILLHRLNQLVLKENEPQKLFVNEI</sequence>
<dbReference type="InterPro" id="IPR015424">
    <property type="entry name" value="PyrdxlP-dep_Trfase"/>
</dbReference>
<evidence type="ECO:0000259" key="8">
    <source>
        <dbReference type="Pfam" id="PF04864"/>
    </source>
</evidence>